<dbReference type="AlphaFoldDB" id="A0A4U6V153"/>
<reference evidence="2" key="1">
    <citation type="submission" date="2019-03" db="EMBL/GenBank/DDBJ databases">
        <title>WGS assembly of Setaria viridis.</title>
        <authorList>
            <person name="Huang P."/>
            <person name="Jenkins J."/>
            <person name="Grimwood J."/>
            <person name="Barry K."/>
            <person name="Healey A."/>
            <person name="Mamidi S."/>
            <person name="Sreedasyam A."/>
            <person name="Shu S."/>
            <person name="Feldman M."/>
            <person name="Wu J."/>
            <person name="Yu Y."/>
            <person name="Chen C."/>
            <person name="Johnson J."/>
            <person name="Rokhsar D."/>
            <person name="Baxter I."/>
            <person name="Schmutz J."/>
            <person name="Brutnell T."/>
            <person name="Kellogg E."/>
        </authorList>
    </citation>
    <scope>NUCLEOTIDE SEQUENCE [LARGE SCALE GENOMIC DNA]</scope>
</reference>
<gene>
    <name evidence="2" type="ORF">SEVIR_4G243401v2</name>
</gene>
<protein>
    <submittedName>
        <fullName evidence="2">Uncharacterized protein</fullName>
    </submittedName>
</protein>
<dbReference type="Proteomes" id="UP000298652">
    <property type="component" value="Chromosome 4"/>
</dbReference>
<proteinExistence type="predicted"/>
<evidence type="ECO:0000313" key="3">
    <source>
        <dbReference type="Proteomes" id="UP000298652"/>
    </source>
</evidence>
<organism evidence="2 3">
    <name type="scientific">Setaria viridis</name>
    <name type="common">Green bristlegrass</name>
    <name type="synonym">Setaria italica subsp. viridis</name>
    <dbReference type="NCBI Taxonomy" id="4556"/>
    <lineage>
        <taxon>Eukaryota</taxon>
        <taxon>Viridiplantae</taxon>
        <taxon>Streptophyta</taxon>
        <taxon>Embryophyta</taxon>
        <taxon>Tracheophyta</taxon>
        <taxon>Spermatophyta</taxon>
        <taxon>Magnoliopsida</taxon>
        <taxon>Liliopsida</taxon>
        <taxon>Poales</taxon>
        <taxon>Poaceae</taxon>
        <taxon>PACMAD clade</taxon>
        <taxon>Panicoideae</taxon>
        <taxon>Panicodae</taxon>
        <taxon>Paniceae</taxon>
        <taxon>Cenchrinae</taxon>
        <taxon>Setaria</taxon>
    </lineage>
</organism>
<dbReference type="EMBL" id="CM016555">
    <property type="protein sequence ID" value="TKW22668.1"/>
    <property type="molecule type" value="Genomic_DNA"/>
</dbReference>
<keyword evidence="3" id="KW-1185">Reference proteome</keyword>
<keyword evidence="1" id="KW-0732">Signal</keyword>
<name>A0A4U6V153_SETVI</name>
<evidence type="ECO:0000313" key="2">
    <source>
        <dbReference type="EMBL" id="TKW22668.1"/>
    </source>
</evidence>
<feature type="signal peptide" evidence="1">
    <location>
        <begin position="1"/>
        <end position="20"/>
    </location>
</feature>
<sequence length="58" mass="6632">MKKMGLMMIFAIEFALRNLTSPPTWRASCRCFRPATRLGGTLGGLLCGKDRRESRNQW</sequence>
<accession>A0A4U6V153</accession>
<feature type="chain" id="PRO_5020343530" evidence="1">
    <location>
        <begin position="21"/>
        <end position="58"/>
    </location>
</feature>
<evidence type="ECO:0000256" key="1">
    <source>
        <dbReference type="SAM" id="SignalP"/>
    </source>
</evidence>
<dbReference type="Gramene" id="TKW22668">
    <property type="protein sequence ID" value="TKW22668"/>
    <property type="gene ID" value="SEVIR_4G243401v2"/>
</dbReference>